<accession>A0ABZ2YBK4</accession>
<keyword evidence="4 9" id="KW-0269">Exonuclease</keyword>
<proteinExistence type="inferred from homology"/>
<evidence type="ECO:0000259" key="10">
    <source>
        <dbReference type="Pfam" id="PF01930"/>
    </source>
</evidence>
<keyword evidence="1 9" id="KW-0540">Nuclease</keyword>
<comment type="cofactor">
    <cofactor evidence="9">
        <name>iron-sulfur cluster</name>
        <dbReference type="ChEBI" id="CHEBI:30408"/>
    </cofactor>
</comment>
<name>A0ABZ2YBK4_9BACT</name>
<sequence>MQRINGTMIASYYACKRELWYMAHQITPDQDNPFLDLGRLVEEESYQEEKKKFLIGDVLIDIVRSEEGKLIVGEIKKSSRSKRSGIMQLYFYLWYLKERGVKARGEVLFPREKRKIPLVLNRAIEEELKRAMREIELIIAQEVPPRREKIPLCTPCAFRDFCFA</sequence>
<keyword evidence="3 9" id="KW-0378">Hydrolase</keyword>
<evidence type="ECO:0000256" key="3">
    <source>
        <dbReference type="ARBA" id="ARBA00022801"/>
    </source>
</evidence>
<gene>
    <name evidence="11" type="primary">cas4</name>
    <name evidence="11" type="ORF">QBE54_01165</name>
</gene>
<evidence type="ECO:0000256" key="1">
    <source>
        <dbReference type="ARBA" id="ARBA00022722"/>
    </source>
</evidence>
<dbReference type="InterPro" id="IPR011604">
    <property type="entry name" value="PDDEXK-like_dom_sf"/>
</dbReference>
<reference evidence="11 12" key="1">
    <citation type="submission" date="2023-03" db="EMBL/GenBank/DDBJ databases">
        <title>Novel Species.</title>
        <authorList>
            <person name="Ma S."/>
        </authorList>
    </citation>
    <scope>NUCLEOTIDE SEQUENCE [LARGE SCALE GENOMIC DNA]</scope>
    <source>
        <strain evidence="11 12">B11</strain>
    </source>
</reference>
<evidence type="ECO:0000256" key="2">
    <source>
        <dbReference type="ARBA" id="ARBA00022723"/>
    </source>
</evidence>
<protein>
    <recommendedName>
        <fullName evidence="9">CRISPR-associated exonuclease Cas4</fullName>
        <ecNumber evidence="9">3.1.12.1</ecNumber>
    </recommendedName>
</protein>
<dbReference type="Gene3D" id="3.90.320.10">
    <property type="match status" value="1"/>
</dbReference>
<dbReference type="InterPro" id="IPR022765">
    <property type="entry name" value="Dna2/Cas4_DUF83"/>
</dbReference>
<keyword evidence="5 9" id="KW-0408">Iron</keyword>
<dbReference type="PANTHER" id="PTHR37168">
    <property type="entry name" value="CRISPR-ASSOCIATED EXONUCLEASE CAS4"/>
    <property type="match status" value="1"/>
</dbReference>
<comment type="similarity">
    <text evidence="9">Belongs to the CRISPR-associated exonuclease Cas4 family.</text>
</comment>
<evidence type="ECO:0000256" key="7">
    <source>
        <dbReference type="ARBA" id="ARBA00023118"/>
    </source>
</evidence>
<dbReference type="EMBL" id="CP121689">
    <property type="protein sequence ID" value="WZL76374.1"/>
    <property type="molecule type" value="Genomic_DNA"/>
</dbReference>
<evidence type="ECO:0000256" key="9">
    <source>
        <dbReference type="RuleBase" id="RU365022"/>
    </source>
</evidence>
<dbReference type="PANTHER" id="PTHR37168:SF2">
    <property type="entry name" value="CRISPR-ASSOCIATED EXONUCLEASE CAS4"/>
    <property type="match status" value="1"/>
</dbReference>
<dbReference type="InterPro" id="IPR013343">
    <property type="entry name" value="CRISPR-assoc_prot_Cas4"/>
</dbReference>
<evidence type="ECO:0000256" key="5">
    <source>
        <dbReference type="ARBA" id="ARBA00023004"/>
    </source>
</evidence>
<dbReference type="Proteomes" id="UP001461341">
    <property type="component" value="Chromosome"/>
</dbReference>
<comment type="cofactor">
    <cofactor evidence="9">
        <name>Mg(2+)</name>
        <dbReference type="ChEBI" id="CHEBI:18420"/>
    </cofactor>
    <cofactor evidence="9">
        <name>Mn(2+)</name>
        <dbReference type="ChEBI" id="CHEBI:29035"/>
    </cofactor>
    <text evidence="9">Mg(2+) or Mn(2+) required for ssDNA cleavage activity.</text>
</comment>
<dbReference type="EC" id="3.1.12.1" evidence="9"/>
<evidence type="ECO:0000256" key="8">
    <source>
        <dbReference type="ARBA" id="ARBA00023211"/>
    </source>
</evidence>
<feature type="domain" description="DUF83" evidence="10">
    <location>
        <begin position="5"/>
        <end position="163"/>
    </location>
</feature>
<keyword evidence="8 9" id="KW-0464">Manganese</keyword>
<evidence type="ECO:0000256" key="4">
    <source>
        <dbReference type="ARBA" id="ARBA00022839"/>
    </source>
</evidence>
<organism evidence="11 12">
    <name type="scientific">Thermatribacter velox</name>
    <dbReference type="NCBI Taxonomy" id="3039681"/>
    <lineage>
        <taxon>Bacteria</taxon>
        <taxon>Pseudomonadati</taxon>
        <taxon>Atribacterota</taxon>
        <taxon>Atribacteria</taxon>
        <taxon>Atribacterales</taxon>
        <taxon>Thermatribacteraceae</taxon>
        <taxon>Thermatribacter</taxon>
    </lineage>
</organism>
<evidence type="ECO:0000256" key="6">
    <source>
        <dbReference type="ARBA" id="ARBA00023014"/>
    </source>
</evidence>
<dbReference type="RefSeq" id="WP_369018532.1">
    <property type="nucleotide sequence ID" value="NZ_CP121689.1"/>
</dbReference>
<evidence type="ECO:0000313" key="12">
    <source>
        <dbReference type="Proteomes" id="UP001461341"/>
    </source>
</evidence>
<keyword evidence="6 9" id="KW-0411">Iron-sulfur</keyword>
<keyword evidence="2 9" id="KW-0479">Metal-binding</keyword>
<keyword evidence="12" id="KW-1185">Reference proteome</keyword>
<evidence type="ECO:0000313" key="11">
    <source>
        <dbReference type="EMBL" id="WZL76374.1"/>
    </source>
</evidence>
<keyword evidence="7 9" id="KW-0051">Antiviral defense</keyword>
<dbReference type="NCBIfam" id="TIGR00372">
    <property type="entry name" value="cas4"/>
    <property type="match status" value="1"/>
</dbReference>
<comment type="function">
    <text evidence="9">CRISPR (clustered regularly interspaced short palindromic repeat) is an adaptive immune system that provides protection against mobile genetic elements (viruses, transposable elements and conjugative plasmids). CRISPR clusters contain sequences complementary to antecedent mobile elements and target invading nucleic acids. CRISPR clusters are transcribed and processed into CRISPR RNA (crRNA).</text>
</comment>
<dbReference type="Pfam" id="PF01930">
    <property type="entry name" value="Cas_Cas4"/>
    <property type="match status" value="1"/>
</dbReference>